<dbReference type="EMBL" id="CAJOBJ010354868">
    <property type="protein sequence ID" value="CAF5212882.1"/>
    <property type="molecule type" value="Genomic_DNA"/>
</dbReference>
<proteinExistence type="predicted"/>
<dbReference type="OrthoDB" id="10049726at2759"/>
<gene>
    <name evidence="2" type="ORF">GIL414_LOCUS80432</name>
    <name evidence="1" type="ORF">KQP761_LOCUS8030</name>
</gene>
<dbReference type="AlphaFoldDB" id="A0A815IRC2"/>
<evidence type="ECO:0000313" key="2">
    <source>
        <dbReference type="EMBL" id="CAF5212882.1"/>
    </source>
</evidence>
<accession>A0A815IRC2</accession>
<protein>
    <submittedName>
        <fullName evidence="1">Uncharacterized protein</fullName>
    </submittedName>
</protein>
<dbReference type="Proteomes" id="UP000681720">
    <property type="component" value="Unassembled WGS sequence"/>
</dbReference>
<dbReference type="Proteomes" id="UP000663834">
    <property type="component" value="Unassembled WGS sequence"/>
</dbReference>
<dbReference type="EMBL" id="CAJNOW010002922">
    <property type="protein sequence ID" value="CAF1367070.1"/>
    <property type="molecule type" value="Genomic_DNA"/>
</dbReference>
<feature type="non-terminal residue" evidence="1">
    <location>
        <position position="1"/>
    </location>
</feature>
<organism evidence="1 3">
    <name type="scientific">Rotaria magnacalcarata</name>
    <dbReference type="NCBI Taxonomy" id="392030"/>
    <lineage>
        <taxon>Eukaryota</taxon>
        <taxon>Metazoa</taxon>
        <taxon>Spiralia</taxon>
        <taxon>Gnathifera</taxon>
        <taxon>Rotifera</taxon>
        <taxon>Eurotatoria</taxon>
        <taxon>Bdelloidea</taxon>
        <taxon>Philodinida</taxon>
        <taxon>Philodinidae</taxon>
        <taxon>Rotaria</taxon>
    </lineage>
</organism>
<evidence type="ECO:0000313" key="1">
    <source>
        <dbReference type="EMBL" id="CAF1367070.1"/>
    </source>
</evidence>
<reference evidence="1" key="1">
    <citation type="submission" date="2021-02" db="EMBL/GenBank/DDBJ databases">
        <authorList>
            <person name="Nowell W R."/>
        </authorList>
    </citation>
    <scope>NUCLEOTIDE SEQUENCE</scope>
</reference>
<name>A0A815IRC2_9BILA</name>
<comment type="caution">
    <text evidence="1">The sequence shown here is derived from an EMBL/GenBank/DDBJ whole genome shotgun (WGS) entry which is preliminary data.</text>
</comment>
<evidence type="ECO:0000313" key="3">
    <source>
        <dbReference type="Proteomes" id="UP000663834"/>
    </source>
</evidence>
<sequence>DGYIISSLGPFFTDSLSDDAAILKHCMLNNEKQVLSWLRDNHVLVLDCGFRDTVNTLNRFGLQVAMPGFLYNKKQLPADETNRT</sequence>